<dbReference type="InterPro" id="IPR001878">
    <property type="entry name" value="Znf_CCHC"/>
</dbReference>
<keyword evidence="1" id="KW-0862">Zinc</keyword>
<reference evidence="4" key="2">
    <citation type="submission" date="2021-08" db="EMBL/GenBank/DDBJ databases">
        <authorList>
            <person name="Gostincar C."/>
            <person name="Sun X."/>
            <person name="Song Z."/>
            <person name="Gunde-Cimerman N."/>
        </authorList>
    </citation>
    <scope>NUCLEOTIDE SEQUENCE</scope>
    <source>
        <strain evidence="4">EXF-8016</strain>
    </source>
</reference>
<dbReference type="AlphaFoldDB" id="A0A9P8G6E8"/>
<feature type="compositionally biased region" description="Low complexity" evidence="2">
    <location>
        <begin position="456"/>
        <end position="473"/>
    </location>
</feature>
<dbReference type="GO" id="GO:0008270">
    <property type="term" value="F:zinc ion binding"/>
    <property type="evidence" value="ECO:0007669"/>
    <property type="project" value="UniProtKB-KW"/>
</dbReference>
<sequence>MMSTQAAAESPWPKVGQKDPNPSAHGRKIQDEISAMMESARRMTKPGKAKAYPQGLVNELFKSMLEFIEKVPGGPAGAIHPEATTKGDLDALAAKILEAVSLQPRVSPTASRTKSFVDALTTNSPPQSYPQSVLSRMTPTSAAPISSRKLREIRVKTNFNNDNRARPGHSRTSAQVVKMANEGIERAGLLVGPGGSKAIEMATVQVSGDYLLIAKDAATAERLTMNGPQWVTCLGGNAEVVTPVYTVMVMNIPVSTFNPQEQEQMRHTLIGSNYQLLADHKINHMDWMMKPRQGKATGTIVISFMTKAGANAAIAAGILAWEGQAKRTIRYDKACRVLQCFRCYEYGHTTRQCRNKEACGYCAEEHLTRDCPAPNGPQTCTLCKGTHSAWDQRCVYRKKDMERAEREKERVRAQPYYLEDPAISPGPSERGSVVSFNIPDREVRMEGGPATDPTPAEAAAASEMSSRSIAERIGSQTSTPRNQEMASALRPQGVRKTTAPRPTMTPVQAKRAMANQMAINIQDRQCEPGSDAIEAIDDSQHREVTPPSAQQDGFQR</sequence>
<dbReference type="Proteomes" id="UP000767238">
    <property type="component" value="Unassembled WGS sequence"/>
</dbReference>
<dbReference type="EMBL" id="JAHFYH010000202">
    <property type="protein sequence ID" value="KAH0209894.1"/>
    <property type="molecule type" value="Genomic_DNA"/>
</dbReference>
<proteinExistence type="predicted"/>
<organism evidence="4 5">
    <name type="scientific">Aureobasidium melanogenum</name>
    <name type="common">Aureobasidium pullulans var. melanogenum</name>
    <dbReference type="NCBI Taxonomy" id="46634"/>
    <lineage>
        <taxon>Eukaryota</taxon>
        <taxon>Fungi</taxon>
        <taxon>Dikarya</taxon>
        <taxon>Ascomycota</taxon>
        <taxon>Pezizomycotina</taxon>
        <taxon>Dothideomycetes</taxon>
        <taxon>Dothideomycetidae</taxon>
        <taxon>Dothideales</taxon>
        <taxon>Saccotheciaceae</taxon>
        <taxon>Aureobasidium</taxon>
    </lineage>
</organism>
<name>A0A9P8G6E8_AURME</name>
<evidence type="ECO:0000256" key="1">
    <source>
        <dbReference type="PROSITE-ProRule" id="PRU00047"/>
    </source>
</evidence>
<keyword evidence="1" id="KW-0863">Zinc-finger</keyword>
<evidence type="ECO:0000313" key="4">
    <source>
        <dbReference type="EMBL" id="KAH0209894.1"/>
    </source>
</evidence>
<gene>
    <name evidence="4" type="ORF">KCV03_g10228</name>
</gene>
<protein>
    <recommendedName>
        <fullName evidence="3">CCHC-type domain-containing protein</fullName>
    </recommendedName>
</protein>
<dbReference type="PROSITE" id="PS50158">
    <property type="entry name" value="ZF_CCHC"/>
    <property type="match status" value="1"/>
</dbReference>
<dbReference type="SUPFAM" id="SSF57756">
    <property type="entry name" value="Retrovirus zinc finger-like domains"/>
    <property type="match status" value="1"/>
</dbReference>
<dbReference type="InterPro" id="IPR036875">
    <property type="entry name" value="Znf_CCHC_sf"/>
</dbReference>
<dbReference type="GO" id="GO:0003676">
    <property type="term" value="F:nucleic acid binding"/>
    <property type="evidence" value="ECO:0007669"/>
    <property type="project" value="InterPro"/>
</dbReference>
<feature type="domain" description="CCHC-type" evidence="3">
    <location>
        <begin position="340"/>
        <end position="355"/>
    </location>
</feature>
<evidence type="ECO:0000313" key="5">
    <source>
        <dbReference type="Proteomes" id="UP000767238"/>
    </source>
</evidence>
<comment type="caution">
    <text evidence="4">The sequence shown here is derived from an EMBL/GenBank/DDBJ whole genome shotgun (WGS) entry which is preliminary data.</text>
</comment>
<evidence type="ECO:0000259" key="3">
    <source>
        <dbReference type="PROSITE" id="PS50158"/>
    </source>
</evidence>
<keyword evidence="1" id="KW-0479">Metal-binding</keyword>
<feature type="compositionally biased region" description="Polar residues" evidence="2">
    <location>
        <begin position="547"/>
        <end position="556"/>
    </location>
</feature>
<feature type="region of interest" description="Disordered" evidence="2">
    <location>
        <begin position="406"/>
        <end position="556"/>
    </location>
</feature>
<accession>A0A9P8G6E8</accession>
<feature type="region of interest" description="Disordered" evidence="2">
    <location>
        <begin position="119"/>
        <end position="141"/>
    </location>
</feature>
<feature type="non-terminal residue" evidence="4">
    <location>
        <position position="556"/>
    </location>
</feature>
<evidence type="ECO:0000256" key="2">
    <source>
        <dbReference type="SAM" id="MobiDB-lite"/>
    </source>
</evidence>
<feature type="compositionally biased region" description="Polar residues" evidence="2">
    <location>
        <begin position="474"/>
        <end position="485"/>
    </location>
</feature>
<feature type="region of interest" description="Disordered" evidence="2">
    <location>
        <begin position="1"/>
        <end position="32"/>
    </location>
</feature>
<reference evidence="4" key="1">
    <citation type="journal article" date="2021" name="J Fungi (Basel)">
        <title>Virulence traits and population genomics of the black yeast Aureobasidium melanogenum.</title>
        <authorList>
            <person name="Cernosa A."/>
            <person name="Sun X."/>
            <person name="Gostincar C."/>
            <person name="Fang C."/>
            <person name="Gunde-Cimerman N."/>
            <person name="Song Z."/>
        </authorList>
    </citation>
    <scope>NUCLEOTIDE SEQUENCE</scope>
    <source>
        <strain evidence="4">EXF-8016</strain>
    </source>
</reference>